<protein>
    <submittedName>
        <fullName evidence="2">Uncharacterized protein</fullName>
    </submittedName>
</protein>
<dbReference type="EMBL" id="JBHLWN010000063">
    <property type="protein sequence ID" value="MFC0213830.1"/>
    <property type="molecule type" value="Genomic_DNA"/>
</dbReference>
<gene>
    <name evidence="2" type="ORF">ACFFK0_15475</name>
</gene>
<proteinExistence type="predicted"/>
<accession>A0ABV6DMF1</accession>
<evidence type="ECO:0000313" key="2">
    <source>
        <dbReference type="EMBL" id="MFC0213830.1"/>
    </source>
</evidence>
<name>A0ABV6DMF1_9BACL</name>
<dbReference type="Proteomes" id="UP001589776">
    <property type="component" value="Unassembled WGS sequence"/>
</dbReference>
<sequence>MNVVQDLEALLDDLQERVENGDESCRPLLQKVEADLKQARQREDIRRENRET</sequence>
<feature type="coiled-coil region" evidence="1">
    <location>
        <begin position="4"/>
        <end position="49"/>
    </location>
</feature>
<keyword evidence="3" id="KW-1185">Reference proteome</keyword>
<evidence type="ECO:0000313" key="3">
    <source>
        <dbReference type="Proteomes" id="UP001589776"/>
    </source>
</evidence>
<keyword evidence="1" id="KW-0175">Coiled coil</keyword>
<organism evidence="2 3">
    <name type="scientific">Paenibacillus chartarius</name>
    <dbReference type="NCBI Taxonomy" id="747481"/>
    <lineage>
        <taxon>Bacteria</taxon>
        <taxon>Bacillati</taxon>
        <taxon>Bacillota</taxon>
        <taxon>Bacilli</taxon>
        <taxon>Bacillales</taxon>
        <taxon>Paenibacillaceae</taxon>
        <taxon>Paenibacillus</taxon>
    </lineage>
</organism>
<evidence type="ECO:0000256" key="1">
    <source>
        <dbReference type="SAM" id="Coils"/>
    </source>
</evidence>
<dbReference type="RefSeq" id="WP_377471164.1">
    <property type="nucleotide sequence ID" value="NZ_JBHLWN010000063.1"/>
</dbReference>
<reference evidence="2 3" key="1">
    <citation type="submission" date="2024-09" db="EMBL/GenBank/DDBJ databases">
        <authorList>
            <person name="Sun Q."/>
            <person name="Mori K."/>
        </authorList>
    </citation>
    <scope>NUCLEOTIDE SEQUENCE [LARGE SCALE GENOMIC DNA]</scope>
    <source>
        <strain evidence="2 3">CCM 7759</strain>
    </source>
</reference>
<comment type="caution">
    <text evidence="2">The sequence shown here is derived from an EMBL/GenBank/DDBJ whole genome shotgun (WGS) entry which is preliminary data.</text>
</comment>